<evidence type="ECO:0000259" key="7">
    <source>
        <dbReference type="PROSITE" id="PS50949"/>
    </source>
</evidence>
<dbReference type="Pfam" id="PF00155">
    <property type="entry name" value="Aminotran_1_2"/>
    <property type="match status" value="1"/>
</dbReference>
<dbReference type="OrthoDB" id="9808770at2"/>
<proteinExistence type="inferred from homology"/>
<keyword evidence="4" id="KW-0238">DNA-binding</keyword>
<comment type="similarity">
    <text evidence="1">In the C-terminal section; belongs to the class-I pyridoxal-phosphate-dependent aminotransferase family.</text>
</comment>
<dbReference type="PATRIC" id="fig|882211.3.peg.1340"/>
<evidence type="ECO:0000256" key="5">
    <source>
        <dbReference type="ARBA" id="ARBA00023163"/>
    </source>
</evidence>
<feature type="domain" description="HTH gntR-type" evidence="7">
    <location>
        <begin position="22"/>
        <end position="90"/>
    </location>
</feature>
<dbReference type="RefSeq" id="WP_048359137.1">
    <property type="nucleotide sequence ID" value="NZ_FNUD01000002.1"/>
</dbReference>
<dbReference type="InterPro" id="IPR015424">
    <property type="entry name" value="PyrdxlP-dep_Trfase"/>
</dbReference>
<dbReference type="EMBL" id="FNUD01000002">
    <property type="protein sequence ID" value="SEE67628.1"/>
    <property type="molecule type" value="Genomic_DNA"/>
</dbReference>
<dbReference type="AlphaFoldDB" id="A0A0J6GI74"/>
<dbReference type="Pfam" id="PF00392">
    <property type="entry name" value="GntR"/>
    <property type="match status" value="1"/>
</dbReference>
<protein>
    <submittedName>
        <fullName evidence="8">Transcriptional regulator, GntR family</fullName>
    </submittedName>
</protein>
<evidence type="ECO:0000313" key="9">
    <source>
        <dbReference type="Proteomes" id="UP000183613"/>
    </source>
</evidence>
<gene>
    <name evidence="8" type="ORF">SAMN04489800_1716</name>
</gene>
<dbReference type="CDD" id="cd07377">
    <property type="entry name" value="WHTH_GntR"/>
    <property type="match status" value="1"/>
</dbReference>
<dbReference type="InterPro" id="IPR036390">
    <property type="entry name" value="WH_DNA-bd_sf"/>
</dbReference>
<dbReference type="GO" id="GO:0003677">
    <property type="term" value="F:DNA binding"/>
    <property type="evidence" value="ECO:0007669"/>
    <property type="project" value="UniProtKB-KW"/>
</dbReference>
<dbReference type="GO" id="GO:0030170">
    <property type="term" value="F:pyridoxal phosphate binding"/>
    <property type="evidence" value="ECO:0007669"/>
    <property type="project" value="InterPro"/>
</dbReference>
<accession>A0A0J6GI74</accession>
<dbReference type="InterPro" id="IPR004839">
    <property type="entry name" value="Aminotransferase_I/II_large"/>
</dbReference>
<evidence type="ECO:0000256" key="3">
    <source>
        <dbReference type="ARBA" id="ARBA00023015"/>
    </source>
</evidence>
<dbReference type="SUPFAM" id="SSF53383">
    <property type="entry name" value="PLP-dependent transferases"/>
    <property type="match status" value="1"/>
</dbReference>
<evidence type="ECO:0000256" key="6">
    <source>
        <dbReference type="SAM" id="MobiDB-lite"/>
    </source>
</evidence>
<keyword evidence="2" id="KW-0663">Pyridoxal phosphate</keyword>
<keyword evidence="9" id="KW-1185">Reference proteome</keyword>
<dbReference type="CDD" id="cd00609">
    <property type="entry name" value="AAT_like"/>
    <property type="match status" value="1"/>
</dbReference>
<evidence type="ECO:0000256" key="2">
    <source>
        <dbReference type="ARBA" id="ARBA00022898"/>
    </source>
</evidence>
<dbReference type="GO" id="GO:0003700">
    <property type="term" value="F:DNA-binding transcription factor activity"/>
    <property type="evidence" value="ECO:0007669"/>
    <property type="project" value="InterPro"/>
</dbReference>
<dbReference type="PROSITE" id="PS50949">
    <property type="entry name" value="HTH_GNTR"/>
    <property type="match status" value="1"/>
</dbReference>
<dbReference type="SUPFAM" id="SSF46785">
    <property type="entry name" value="Winged helix' DNA-binding domain"/>
    <property type="match status" value="1"/>
</dbReference>
<dbReference type="InterPro" id="IPR015421">
    <property type="entry name" value="PyrdxlP-dep_Trfase_major"/>
</dbReference>
<dbReference type="Proteomes" id="UP000183613">
    <property type="component" value="Unassembled WGS sequence"/>
</dbReference>
<sequence>MRSIQHDLMWRQLLPKVHTHDEPLQVQLCTAFVTAILEGRLPAGTRLPSSRDLAMLSGVSRNTAMLVYERLVGEGYVDSRPRDGFFVCGAIPPTQQAQPSPAPAAQPPDWSARMHSDKPGVAWADRPPTWRQVRYPFVYGQFDPKQFPLSQWRQCSRQALEWKAVDRWWQEGENVGESQLIDQLIRRVLPRRGIAATHDQVLLTLGRQQSFYLLARLFARPGTVIGVEEPGFRDPRNAFAHDGAEVVSLAIDEQGLMITPALSRCDYLYCTPAYQCPTGVTMTPARRQAVLAHAQRHDQVIFEDDDDPETEYDGHAQPALKAIDPADRVIYLSSLSKLLSPGLGIGYIVAPAPVIEQLRQLQRLMIRQIPGNNQITAALFIQQGHYDRLLQQAREKLQARAQALASALREALPDAEFHMPSGGATLWLKLAGQHDLLSLYYAGVAKGVLFDPGNAFCSEPDTLTRPSLRLGFGSIAQELIAPGIRELGLVINGHAKRPGSVRI</sequence>
<dbReference type="PANTHER" id="PTHR46577:SF1">
    <property type="entry name" value="HTH-TYPE TRANSCRIPTIONAL REGULATORY PROTEIN GABR"/>
    <property type="match status" value="1"/>
</dbReference>
<reference evidence="8" key="1">
    <citation type="submission" date="2016-10" db="EMBL/GenBank/DDBJ databases">
        <authorList>
            <person name="Varghese N."/>
            <person name="Submissions S."/>
        </authorList>
    </citation>
    <scope>NUCLEOTIDE SEQUENCE [LARGE SCALE GENOMIC DNA]</scope>
    <source>
        <strain evidence="8">LMG 25555</strain>
    </source>
</reference>
<dbReference type="PANTHER" id="PTHR46577">
    <property type="entry name" value="HTH-TYPE TRANSCRIPTIONAL REGULATORY PROTEIN GABR"/>
    <property type="match status" value="1"/>
</dbReference>
<evidence type="ECO:0000313" key="8">
    <source>
        <dbReference type="EMBL" id="SEE67628.1"/>
    </source>
</evidence>
<dbReference type="SMART" id="SM00345">
    <property type="entry name" value="HTH_GNTR"/>
    <property type="match status" value="1"/>
</dbReference>
<evidence type="ECO:0000256" key="1">
    <source>
        <dbReference type="ARBA" id="ARBA00005384"/>
    </source>
</evidence>
<evidence type="ECO:0000256" key="4">
    <source>
        <dbReference type="ARBA" id="ARBA00023125"/>
    </source>
</evidence>
<organism evidence="8 9">
    <name type="scientific">Pseudomonas deceptionensis</name>
    <dbReference type="NCBI Taxonomy" id="882211"/>
    <lineage>
        <taxon>Bacteria</taxon>
        <taxon>Pseudomonadati</taxon>
        <taxon>Pseudomonadota</taxon>
        <taxon>Gammaproteobacteria</taxon>
        <taxon>Pseudomonadales</taxon>
        <taxon>Pseudomonadaceae</taxon>
        <taxon>Pseudomonas</taxon>
    </lineage>
</organism>
<feature type="region of interest" description="Disordered" evidence="6">
    <location>
        <begin position="92"/>
        <end position="123"/>
    </location>
</feature>
<dbReference type="InterPro" id="IPR036388">
    <property type="entry name" value="WH-like_DNA-bd_sf"/>
</dbReference>
<dbReference type="Gene3D" id="1.10.10.10">
    <property type="entry name" value="Winged helix-like DNA-binding domain superfamily/Winged helix DNA-binding domain"/>
    <property type="match status" value="1"/>
</dbReference>
<dbReference type="Gene3D" id="3.40.640.10">
    <property type="entry name" value="Type I PLP-dependent aspartate aminotransferase-like (Major domain)"/>
    <property type="match status" value="1"/>
</dbReference>
<keyword evidence="3" id="KW-0805">Transcription regulation</keyword>
<keyword evidence="5" id="KW-0804">Transcription</keyword>
<dbReference type="InterPro" id="IPR051446">
    <property type="entry name" value="HTH_trans_reg/aminotransferase"/>
</dbReference>
<dbReference type="InterPro" id="IPR000524">
    <property type="entry name" value="Tscrpt_reg_HTH_GntR"/>
</dbReference>
<name>A0A0J6GI74_PSEDM</name>
<comment type="caution">
    <text evidence="8">The sequence shown here is derived from an EMBL/GenBank/DDBJ whole genome shotgun (WGS) entry which is preliminary data.</text>
</comment>